<dbReference type="PANTHER" id="PTHR46708:SF2">
    <property type="entry name" value="FIBRONECTIN TYPE-III DOMAIN-CONTAINING PROTEIN"/>
    <property type="match status" value="1"/>
</dbReference>
<sequence>MRRFPPLLAVLAALLALLAAPAVATELGSSSLRRLAAAGDRTCPRAALYIIPALPNVKDAATFELVRATYIDTVKRLAPAGAISDVLPWSTEPNTLKGGILVHTIVLFSGSCEVGKAAARDLHVKLLGDVRPLFYVPAPRARSLFGNVYMVTVGFPYLADGYGRELSAPAAPAGTNLAAQFSITWWDVPPSKIGDLQAAAFKAALLKQLPAGAGVYFTTMITQGVSYRYGNHWRACAAPVSPTIARSAGSSFKGGSVWPPGQPADVSSGRLVFNTNIHGTVFNTAAGKATLAQFLDGLRRNTAAVFPPAAFGRMVLNGGSGLRLVNDPSFPCSCEAVPAPVLTAAQGFGPYAASAAAAGAANVTWAKWRFTATPAGGPAISQEVDSPLVWWYNLAPDTSYTIRVVGVSSSGQEAASSNSLVIRTGRLGAPTVAAASPTGPTTALVRLSPPTSGAAVTRYTVSVCLKATPSKCVAANGTSTQVLVAGLAAGAQYTVTATAVVGGSLVPASNSLPLAMPAAGAPILLTATATSAVTGAATAAAPNGAIFSQYTFTAKPLNGGASATSTVPNPLNGRFTGLKAATQYDVTVVGRRNGGASPASNVLPFVTPAASAPLNSGAARSATVIVISIAPPALAPVNGGTWAAYDVTVCPVSGPQSVCVAQRVSASGRRRLLALATATFTGRVPDTVYNFVSVAISSLGERSAQSVTGQVATPANIAPPTVAVSNVTPTSALATVTPPPTNRPWSSYLLTVCVKDTLDCITTTCVAVSSPNSPTNCSLTALAMGTAYTLTASARRADGTQSSSSLPVQFTTTTYPRPTLAVRDVTSVSAVAIVTPPTLGRPWRSYSLVVCVKGTQSCNTTACAAAADPDSPTNCRLTKLSMGVTYTVTATARQSDGTQSPPSKAVQFTTTTYTEPTVVVGSITPTSAVATVTPPVKGRPWSTYILALCFKGTANCNTTSCAAVASANKPTNCSLTNLSMATAYTLTVAARRSDGDLSPDSQPVQFTTLVYPAPSIIVVPSLIGITTATVSVAPPASAPAGGWAKYVLTVCRVGGKCANQDCTPVNSPGTRTMCMLTGLVKNTNYTVSAVAVSGTVTSRQSAVKPFKTSNQDGPTIVSVDASYYDAVACVKGPTEGGPWAKFNCTLCQGTKCINEAPCPIGARRRRLAADTTCTSECYLPSLEASTAYKYSCVAVSANNQQVTPVSNVLGFTTGLAAAPEVLMDPFDPVVAQCWAPSGGPWAQCRMQLCKPVGLLRRLLFGACASPIKVNCPFPAPPAQIAECSLAGLVQQTVPYRVESVAVKADGKRLSDEGSQDGLTVPLFPKPTITDLVVIDFLKWNMTINPDNSTPLLSYPANGYAYYRIDVAFTSGWKETHICIAQRVGQVPIPTACPLTLQRTGDITFVATAFQGNPASVKVTDLRSEASDPVNGSNRR</sequence>
<dbReference type="InterPro" id="IPR036116">
    <property type="entry name" value="FN3_sf"/>
</dbReference>
<dbReference type="Gene3D" id="2.60.40.10">
    <property type="entry name" value="Immunoglobulins"/>
    <property type="match status" value="6"/>
</dbReference>
<keyword evidence="1" id="KW-0677">Repeat</keyword>
<evidence type="ECO:0000256" key="1">
    <source>
        <dbReference type="ARBA" id="ARBA00022737"/>
    </source>
</evidence>
<reference evidence="4 5" key="1">
    <citation type="journal article" date="2018" name="Plant J.">
        <title>Genome sequences of Chlorella sorokiniana UTEX 1602 and Micractinium conductrix SAG 241.80: implications to maltose excretion by a green alga.</title>
        <authorList>
            <person name="Arriola M.B."/>
            <person name="Velmurugan N."/>
            <person name="Zhang Y."/>
            <person name="Plunkett M.H."/>
            <person name="Hondzo H."/>
            <person name="Barney B.M."/>
        </authorList>
    </citation>
    <scope>NUCLEOTIDE SEQUENCE [LARGE SCALE GENOMIC DNA]</scope>
    <source>
        <strain evidence="5">UTEX 1602</strain>
    </source>
</reference>
<dbReference type="InterPro" id="IPR050991">
    <property type="entry name" value="ECM_Regulatory_Proteins"/>
</dbReference>
<feature type="domain" description="Fibronectin type-III" evidence="3">
    <location>
        <begin position="429"/>
        <end position="519"/>
    </location>
</feature>
<evidence type="ECO:0000313" key="5">
    <source>
        <dbReference type="Proteomes" id="UP000239899"/>
    </source>
</evidence>
<evidence type="ECO:0000259" key="3">
    <source>
        <dbReference type="PROSITE" id="PS50853"/>
    </source>
</evidence>
<evidence type="ECO:0000313" key="4">
    <source>
        <dbReference type="EMBL" id="PRW44910.1"/>
    </source>
</evidence>
<accession>A0A2P6TKU0</accession>
<keyword evidence="5" id="KW-1185">Reference proteome</keyword>
<organism evidence="4 5">
    <name type="scientific">Chlorella sorokiniana</name>
    <name type="common">Freshwater green alga</name>
    <dbReference type="NCBI Taxonomy" id="3076"/>
    <lineage>
        <taxon>Eukaryota</taxon>
        <taxon>Viridiplantae</taxon>
        <taxon>Chlorophyta</taxon>
        <taxon>core chlorophytes</taxon>
        <taxon>Trebouxiophyceae</taxon>
        <taxon>Chlorellales</taxon>
        <taxon>Chlorellaceae</taxon>
        <taxon>Chlorella clade</taxon>
        <taxon>Chlorella</taxon>
    </lineage>
</organism>
<dbReference type="InterPro" id="IPR003961">
    <property type="entry name" value="FN3_dom"/>
</dbReference>
<feature type="domain" description="Fibronectin type-III" evidence="3">
    <location>
        <begin position="912"/>
        <end position="1011"/>
    </location>
</feature>
<feature type="domain" description="Fibronectin type-III" evidence="3">
    <location>
        <begin position="1013"/>
        <end position="1111"/>
    </location>
</feature>
<dbReference type="Pfam" id="PF00041">
    <property type="entry name" value="fn3"/>
    <property type="match status" value="1"/>
</dbReference>
<feature type="chain" id="PRO_5015141996" evidence="2">
    <location>
        <begin position="25"/>
        <end position="1435"/>
    </location>
</feature>
<dbReference type="PANTHER" id="PTHR46708">
    <property type="entry name" value="TENASCIN"/>
    <property type="match status" value="1"/>
</dbReference>
<dbReference type="EMBL" id="LHPG02000012">
    <property type="protein sequence ID" value="PRW44910.1"/>
    <property type="molecule type" value="Genomic_DNA"/>
</dbReference>
<name>A0A2P6TKU0_CHLSO</name>
<protein>
    <submittedName>
        <fullName evidence="4">Fibronectin type III domain</fullName>
    </submittedName>
</protein>
<dbReference type="SMART" id="SM00060">
    <property type="entry name" value="FN3"/>
    <property type="match status" value="6"/>
</dbReference>
<proteinExistence type="predicted"/>
<dbReference type="Proteomes" id="UP000239899">
    <property type="component" value="Unassembled WGS sequence"/>
</dbReference>
<feature type="signal peptide" evidence="2">
    <location>
        <begin position="1"/>
        <end position="24"/>
    </location>
</feature>
<comment type="caution">
    <text evidence="4">The sequence shown here is derived from an EMBL/GenBank/DDBJ whole genome shotgun (WGS) entry which is preliminary data.</text>
</comment>
<keyword evidence="2" id="KW-0732">Signal</keyword>
<feature type="domain" description="Fibronectin type-III" evidence="3">
    <location>
        <begin position="718"/>
        <end position="817"/>
    </location>
</feature>
<evidence type="ECO:0000256" key="2">
    <source>
        <dbReference type="SAM" id="SignalP"/>
    </source>
</evidence>
<dbReference type="CDD" id="cd00063">
    <property type="entry name" value="FN3"/>
    <property type="match status" value="5"/>
</dbReference>
<dbReference type="InterPro" id="IPR013783">
    <property type="entry name" value="Ig-like_fold"/>
</dbReference>
<dbReference type="SUPFAM" id="SSF49265">
    <property type="entry name" value="Fibronectin type III"/>
    <property type="match status" value="4"/>
</dbReference>
<dbReference type="OrthoDB" id="10329887at2759"/>
<dbReference type="STRING" id="3076.A0A2P6TKU0"/>
<feature type="domain" description="Fibronectin type-III" evidence="3">
    <location>
        <begin position="521"/>
        <end position="610"/>
    </location>
</feature>
<gene>
    <name evidence="4" type="ORF">C2E21_6328</name>
</gene>
<dbReference type="PROSITE" id="PS50853">
    <property type="entry name" value="FN3"/>
    <property type="match status" value="5"/>
</dbReference>